<protein>
    <recommendedName>
        <fullName evidence="4">F-box domain-containing protein</fullName>
    </recommendedName>
</protein>
<feature type="region of interest" description="Disordered" evidence="1">
    <location>
        <begin position="1"/>
        <end position="111"/>
    </location>
</feature>
<gene>
    <name evidence="2" type="ORF">WHR41_03528</name>
</gene>
<dbReference type="InterPro" id="IPR052109">
    <property type="entry name" value="SRRM_Domain-Containing"/>
</dbReference>
<dbReference type="PANTHER" id="PTHR34755">
    <property type="entry name" value="SERINE/ARGININE REPETITIVE MATRIX PROTEIN 3-RELATED"/>
    <property type="match status" value="1"/>
</dbReference>
<dbReference type="RefSeq" id="XP_069230799.1">
    <property type="nucleotide sequence ID" value="XM_069372134.1"/>
</dbReference>
<feature type="compositionally biased region" description="Acidic residues" evidence="1">
    <location>
        <begin position="670"/>
        <end position="687"/>
    </location>
</feature>
<accession>A0AB34KRR7</accession>
<dbReference type="Gene3D" id="3.80.10.10">
    <property type="entry name" value="Ribonuclease Inhibitor"/>
    <property type="match status" value="1"/>
</dbReference>
<dbReference type="PANTHER" id="PTHR34755:SF4">
    <property type="entry name" value="F-BOX DOMAIN-CONTAINING PROTEIN"/>
    <property type="match status" value="1"/>
</dbReference>
<dbReference type="EMBL" id="JAAQHG020000009">
    <property type="protein sequence ID" value="KAL1587694.1"/>
    <property type="molecule type" value="Genomic_DNA"/>
</dbReference>
<dbReference type="Proteomes" id="UP000803884">
    <property type="component" value="Unassembled WGS sequence"/>
</dbReference>
<organism evidence="2 3">
    <name type="scientific">Cladosporium halotolerans</name>
    <dbReference type="NCBI Taxonomy" id="1052096"/>
    <lineage>
        <taxon>Eukaryota</taxon>
        <taxon>Fungi</taxon>
        <taxon>Dikarya</taxon>
        <taxon>Ascomycota</taxon>
        <taxon>Pezizomycotina</taxon>
        <taxon>Dothideomycetes</taxon>
        <taxon>Dothideomycetidae</taxon>
        <taxon>Cladosporiales</taxon>
        <taxon>Cladosporiaceae</taxon>
        <taxon>Cladosporium</taxon>
    </lineage>
</organism>
<comment type="caution">
    <text evidence="2">The sequence shown here is derived from an EMBL/GenBank/DDBJ whole genome shotgun (WGS) entry which is preliminary data.</text>
</comment>
<evidence type="ECO:0000313" key="3">
    <source>
        <dbReference type="Proteomes" id="UP000803884"/>
    </source>
</evidence>
<feature type="compositionally biased region" description="Basic residues" evidence="1">
    <location>
        <begin position="57"/>
        <end position="82"/>
    </location>
</feature>
<dbReference type="InterPro" id="IPR032675">
    <property type="entry name" value="LRR_dom_sf"/>
</dbReference>
<evidence type="ECO:0000313" key="2">
    <source>
        <dbReference type="EMBL" id="KAL1587694.1"/>
    </source>
</evidence>
<feature type="compositionally biased region" description="Basic residues" evidence="1">
    <location>
        <begin position="1"/>
        <end position="20"/>
    </location>
</feature>
<feature type="compositionally biased region" description="Basic and acidic residues" evidence="1">
    <location>
        <begin position="97"/>
        <end position="111"/>
    </location>
</feature>
<feature type="region of interest" description="Disordered" evidence="1">
    <location>
        <begin position="564"/>
        <end position="631"/>
    </location>
</feature>
<reference evidence="2 3" key="1">
    <citation type="journal article" date="2020" name="Microbiol. Resour. Announc.">
        <title>Draft Genome Sequence of a Cladosporium Species Isolated from the Mesophotic Ascidian Didemnum maculosum.</title>
        <authorList>
            <person name="Gioti A."/>
            <person name="Siaperas R."/>
            <person name="Nikolaivits E."/>
            <person name="Le Goff G."/>
            <person name="Ouazzani J."/>
            <person name="Kotoulas G."/>
            <person name="Topakas E."/>
        </authorList>
    </citation>
    <scope>NUCLEOTIDE SEQUENCE [LARGE SCALE GENOMIC DNA]</scope>
    <source>
        <strain evidence="2 3">TM138-S3</strain>
    </source>
</reference>
<feature type="region of interest" description="Disordered" evidence="1">
    <location>
        <begin position="655"/>
        <end position="687"/>
    </location>
</feature>
<proteinExistence type="predicted"/>
<feature type="compositionally biased region" description="Basic and acidic residues" evidence="1">
    <location>
        <begin position="37"/>
        <end position="49"/>
    </location>
</feature>
<sequence>MAPGATKRRSNRQAATRKRSKYVDPDTDDDFETSDAEADHSPDQLHHAQAEAQAPVPKRRKVTRKTHRPQTRSKAAKAKPKTQTRIIGQTRKPRSTAAEKADAAKFKGPSDGKIPEWTSLPSAILRDIFVFASQPLDSDSVSWLHNAAHICRAFAEPALEAYYYSPAFLNTLHPHRLLELLRIRDGRYIHYNTKVKSLEIDMRKLSYTAHGRPLFDLSELVAELPQLRHLQVTNPIDEPPYRRMKTQQWWYPENLFTTLAQHGQRLKTWRWSRDMVADPSQLYPAMASVHEGQAFQDLETLVVCGYDAEDSPASTILSENGEETVLDMPWAIAKLPNLKDLTFVSCNIVRDDFLTKLPANLERLELVNCWKVDSDMLTDYLLQNGAQLRELILSHNVTLNLAFLTSLATSCPRLETLVVDGHYYSERVSINDAEPEYNELLTASDVPTWPTTLRHVSLLQLQKWSQEAGTNFFRSLVEGAQSLPDLRHLAIQAHIDIPWRDRAGFRDTWTARLQQVFLRRGKPPHPYHGSKRQFELYKQVKEKNGGKDVDDVVFDAALNPNRVSHVQVTPHKATGDTDTYDSDDASSPTEKPLPTRRSTRVKHSQPSTEPENASDDDSDTAPAGAGEQNGTSLFVQGLCNVVDVRIDNQRPRENMFTEQDFLDSERSGDEDWNEGADMEFEDDRYAW</sequence>
<feature type="compositionally biased region" description="Acidic residues" evidence="1">
    <location>
        <begin position="25"/>
        <end position="36"/>
    </location>
</feature>
<dbReference type="AlphaFoldDB" id="A0AB34KRR7"/>
<keyword evidence="3" id="KW-1185">Reference proteome</keyword>
<evidence type="ECO:0000256" key="1">
    <source>
        <dbReference type="SAM" id="MobiDB-lite"/>
    </source>
</evidence>
<dbReference type="SUPFAM" id="SSF52047">
    <property type="entry name" value="RNI-like"/>
    <property type="match status" value="1"/>
</dbReference>
<dbReference type="GeneID" id="96004972"/>
<name>A0AB34KRR7_9PEZI</name>
<evidence type="ECO:0008006" key="4">
    <source>
        <dbReference type="Google" id="ProtNLM"/>
    </source>
</evidence>